<name>A0A1G4SU79_9CAUL</name>
<dbReference type="PROSITE" id="PS51123">
    <property type="entry name" value="OMPA_2"/>
    <property type="match status" value="1"/>
</dbReference>
<dbReference type="InterPro" id="IPR006664">
    <property type="entry name" value="OMP_bac"/>
</dbReference>
<dbReference type="InterPro" id="IPR036737">
    <property type="entry name" value="OmpA-like_sf"/>
</dbReference>
<dbReference type="PRINTS" id="PR01021">
    <property type="entry name" value="OMPADOMAIN"/>
</dbReference>
<gene>
    <name evidence="7" type="ORF">SAMN02927928_2900</name>
</gene>
<dbReference type="PANTHER" id="PTHR30329:SF21">
    <property type="entry name" value="LIPOPROTEIN YIAD-RELATED"/>
    <property type="match status" value="1"/>
</dbReference>
<dbReference type="GO" id="GO:0009279">
    <property type="term" value="C:cell outer membrane"/>
    <property type="evidence" value="ECO:0007669"/>
    <property type="project" value="UniProtKB-SubCell"/>
</dbReference>
<keyword evidence="8" id="KW-1185">Reference proteome</keyword>
<protein>
    <submittedName>
        <fullName evidence="7">Outer membrane protein OmpA</fullName>
    </submittedName>
</protein>
<keyword evidence="5" id="KW-0732">Signal</keyword>
<dbReference type="PROSITE" id="PS01068">
    <property type="entry name" value="OMPA_1"/>
    <property type="match status" value="1"/>
</dbReference>
<accession>A0A1G4SU79</accession>
<dbReference type="RefSeq" id="WP_090649442.1">
    <property type="nucleotide sequence ID" value="NZ_CBCRYE010000003.1"/>
</dbReference>
<evidence type="ECO:0000256" key="5">
    <source>
        <dbReference type="SAM" id="SignalP"/>
    </source>
</evidence>
<dbReference type="PROSITE" id="PS51257">
    <property type="entry name" value="PROKAR_LIPOPROTEIN"/>
    <property type="match status" value="1"/>
</dbReference>
<evidence type="ECO:0000256" key="1">
    <source>
        <dbReference type="ARBA" id="ARBA00004442"/>
    </source>
</evidence>
<comment type="subcellular location">
    <subcellularLocation>
        <location evidence="1">Cell outer membrane</location>
    </subcellularLocation>
</comment>
<feature type="signal peptide" evidence="5">
    <location>
        <begin position="1"/>
        <end position="23"/>
    </location>
</feature>
<dbReference type="OrthoDB" id="5525824at2"/>
<dbReference type="PANTHER" id="PTHR30329">
    <property type="entry name" value="STATOR ELEMENT OF FLAGELLAR MOTOR COMPLEX"/>
    <property type="match status" value="1"/>
</dbReference>
<feature type="domain" description="OmpA-like" evidence="6">
    <location>
        <begin position="71"/>
        <end position="187"/>
    </location>
</feature>
<dbReference type="Pfam" id="PF00691">
    <property type="entry name" value="OmpA"/>
    <property type="match status" value="1"/>
</dbReference>
<dbReference type="AlphaFoldDB" id="A0A1G4SU79"/>
<evidence type="ECO:0000259" key="6">
    <source>
        <dbReference type="PROSITE" id="PS51123"/>
    </source>
</evidence>
<evidence type="ECO:0000256" key="4">
    <source>
        <dbReference type="PROSITE-ProRule" id="PRU00473"/>
    </source>
</evidence>
<keyword evidence="3" id="KW-0998">Cell outer membrane</keyword>
<keyword evidence="2 4" id="KW-0472">Membrane</keyword>
<dbReference type="InterPro" id="IPR050330">
    <property type="entry name" value="Bact_OuterMem_StrucFunc"/>
</dbReference>
<reference evidence="8" key="1">
    <citation type="submission" date="2016-10" db="EMBL/GenBank/DDBJ databases">
        <authorList>
            <person name="Varghese N."/>
            <person name="Submissions S."/>
        </authorList>
    </citation>
    <scope>NUCLEOTIDE SEQUENCE [LARGE SCALE GENOMIC DNA]</scope>
    <source>
        <strain evidence="8">CGMCC 1.3431</strain>
    </source>
</reference>
<evidence type="ECO:0000256" key="2">
    <source>
        <dbReference type="ARBA" id="ARBA00023136"/>
    </source>
</evidence>
<dbReference type="Proteomes" id="UP000199150">
    <property type="component" value="Unassembled WGS sequence"/>
</dbReference>
<evidence type="ECO:0000256" key="3">
    <source>
        <dbReference type="ARBA" id="ARBA00023237"/>
    </source>
</evidence>
<dbReference type="PRINTS" id="PR01023">
    <property type="entry name" value="NAFLGMOTY"/>
</dbReference>
<dbReference type="CDD" id="cd07185">
    <property type="entry name" value="OmpA_C-like"/>
    <property type="match status" value="1"/>
</dbReference>
<dbReference type="Gene3D" id="3.30.1330.60">
    <property type="entry name" value="OmpA-like domain"/>
    <property type="match status" value="1"/>
</dbReference>
<proteinExistence type="predicted"/>
<feature type="chain" id="PRO_5011752014" evidence="5">
    <location>
        <begin position="24"/>
        <end position="187"/>
    </location>
</feature>
<evidence type="ECO:0000313" key="8">
    <source>
        <dbReference type="Proteomes" id="UP000199150"/>
    </source>
</evidence>
<evidence type="ECO:0000313" key="7">
    <source>
        <dbReference type="EMBL" id="SCW72155.1"/>
    </source>
</evidence>
<sequence>MIRFKSMALLTAMPLMIAVSGCASHKYVDEKITTVNGRIDQNDAHLSQLDKTTQDALDRATAAGKLAEGKFVYSIVLSDDSARFDTDKAVLSEETKAKLSQLAEQLKTDNKNVYLEIQGYTDATGTDDINYRLGQARADSVRRFLNQQGVALNRMSAISYGSEQPVAPNNTREGRAANRRVVVVVLS</sequence>
<organism evidence="7 8">
    <name type="scientific">Asticcacaulis taihuensis</name>
    <dbReference type="NCBI Taxonomy" id="260084"/>
    <lineage>
        <taxon>Bacteria</taxon>
        <taxon>Pseudomonadati</taxon>
        <taxon>Pseudomonadota</taxon>
        <taxon>Alphaproteobacteria</taxon>
        <taxon>Caulobacterales</taxon>
        <taxon>Caulobacteraceae</taxon>
        <taxon>Asticcacaulis</taxon>
    </lineage>
</organism>
<dbReference type="STRING" id="260084.SAMN02927928_2900"/>
<dbReference type="SUPFAM" id="SSF103088">
    <property type="entry name" value="OmpA-like"/>
    <property type="match status" value="1"/>
</dbReference>
<dbReference type="EMBL" id="FMTS01000005">
    <property type="protein sequence ID" value="SCW72155.1"/>
    <property type="molecule type" value="Genomic_DNA"/>
</dbReference>
<dbReference type="InterPro" id="IPR006665">
    <property type="entry name" value="OmpA-like"/>
</dbReference>
<dbReference type="InterPro" id="IPR006690">
    <property type="entry name" value="OMPA-like_CS"/>
</dbReference>